<reference evidence="6 7" key="1">
    <citation type="submission" date="2020-08" db="EMBL/GenBank/DDBJ databases">
        <authorList>
            <person name="Newling K."/>
            <person name="Davey J."/>
            <person name="Forrester S."/>
        </authorList>
    </citation>
    <scope>NUCLEOTIDE SEQUENCE [LARGE SCALE GENOMIC DNA]</scope>
    <source>
        <strain evidence="7">Crithidia deanei Carvalho (ATCC PRA-265)</strain>
    </source>
</reference>
<feature type="region of interest" description="Disordered" evidence="5">
    <location>
        <begin position="109"/>
        <end position="150"/>
    </location>
</feature>
<feature type="region of interest" description="Disordered" evidence="5">
    <location>
        <begin position="428"/>
        <end position="483"/>
    </location>
</feature>
<evidence type="ECO:0000256" key="1">
    <source>
        <dbReference type="ARBA" id="ARBA00022574"/>
    </source>
</evidence>
<dbReference type="EMBL" id="LR877159">
    <property type="protein sequence ID" value="CAD2219837.1"/>
    <property type="molecule type" value="Genomic_DNA"/>
</dbReference>
<protein>
    <submittedName>
        <fullName evidence="6">Uncharacterized protein</fullName>
    </submittedName>
</protein>
<dbReference type="Gene3D" id="2.130.10.10">
    <property type="entry name" value="YVTN repeat-like/Quinoprotein amine dehydrogenase"/>
    <property type="match status" value="1"/>
</dbReference>
<feature type="repeat" description="WD" evidence="4">
    <location>
        <begin position="495"/>
        <end position="536"/>
    </location>
</feature>
<dbReference type="SUPFAM" id="SSF50998">
    <property type="entry name" value="Quinoprotein alcohol dehydrogenase-like"/>
    <property type="match status" value="1"/>
</dbReference>
<dbReference type="OrthoDB" id="538223at2759"/>
<dbReference type="PROSITE" id="PS00678">
    <property type="entry name" value="WD_REPEATS_1"/>
    <property type="match status" value="1"/>
</dbReference>
<dbReference type="AlphaFoldDB" id="A0A7G2CLA6"/>
<feature type="region of interest" description="Disordered" evidence="5">
    <location>
        <begin position="362"/>
        <end position="382"/>
    </location>
</feature>
<dbReference type="InterPro" id="IPR011047">
    <property type="entry name" value="Quinoprotein_ADH-like_sf"/>
</dbReference>
<dbReference type="GO" id="GO:0005840">
    <property type="term" value="C:ribosome"/>
    <property type="evidence" value="ECO:0007669"/>
    <property type="project" value="UniProtKB-KW"/>
</dbReference>
<keyword evidence="2" id="KW-0677">Repeat</keyword>
<evidence type="ECO:0000256" key="4">
    <source>
        <dbReference type="PROSITE-ProRule" id="PRU00221"/>
    </source>
</evidence>
<feature type="compositionally biased region" description="Acidic residues" evidence="5">
    <location>
        <begin position="434"/>
        <end position="447"/>
    </location>
</feature>
<accession>A0A7G2CLA6</accession>
<dbReference type="PROSITE" id="PS50082">
    <property type="entry name" value="WD_REPEATS_2"/>
    <property type="match status" value="1"/>
</dbReference>
<evidence type="ECO:0000256" key="5">
    <source>
        <dbReference type="SAM" id="MobiDB-lite"/>
    </source>
</evidence>
<feature type="region of interest" description="Disordered" evidence="5">
    <location>
        <begin position="257"/>
        <end position="298"/>
    </location>
</feature>
<evidence type="ECO:0000256" key="3">
    <source>
        <dbReference type="ARBA" id="ARBA00022980"/>
    </source>
</evidence>
<name>A0A7G2CLA6_9TRYP</name>
<feature type="compositionally biased region" description="Polar residues" evidence="5">
    <location>
        <begin position="135"/>
        <end position="147"/>
    </location>
</feature>
<keyword evidence="1 4" id="KW-0853">WD repeat</keyword>
<evidence type="ECO:0000313" key="7">
    <source>
        <dbReference type="Proteomes" id="UP000515908"/>
    </source>
</evidence>
<proteinExistence type="predicted"/>
<feature type="compositionally biased region" description="Polar residues" evidence="5">
    <location>
        <begin position="454"/>
        <end position="471"/>
    </location>
</feature>
<dbReference type="VEuPathDB" id="TriTrypDB:ADEAN_000735000"/>
<sequence>MLNDTSVARKSIISSNCSTRDARSEAYSVMSGSSGVSIKSAIALKGPNRSDLVAQLLKSSPSFVQRRKSYSNKIGTSDRDGDGDKFAISKEWLVELLLGRIARNLPDVPLPTTVGSEQEPAEEACEAETHHAHSNSDGGNPLSMTLKHTTSSASLSSLSSARQLHQRRSKEQRLAIFKEELLQWMRPIVQQCNLHKRPVTWERCEIQASFLEDFHAWVVKQDPYTEPTVPAAAAPTPSFSPLWTKEGTVEPQVGRGARSFSPQAGNTEGGTRLGKVTLLGDDASPNRAGTEDTADAPTAGFSRNASFYSVNSVEGDGGGVPSCYLSYYVRNSDGTPSLTLMDAVEDTNYFVSQVLTRSYQLSCSRGDSSSPARRSRKKKRRAPNEHEYICWSDFTINLIMDDTAAENKTYEDTTYVRVHTVTLEEGAAETPVDIVDDDGDLSDSEDGRDDHLHPTSTLTLGGQRSRTNVNKNKNRGGPDISSQQTELEAFSKELKQLHNMSSDHVVVSPNGQRIYTSSKDSIVKVWEARRGQFIMNLLNVGKAWVMEMFLLHDGQYLMVVTTNAEITVVEVTSGSIVKKMRGCSSLETALSNVVQHSTEHIQRHGMKPGEMGGAPPDV</sequence>
<organism evidence="6 7">
    <name type="scientific">Angomonas deanei</name>
    <dbReference type="NCBI Taxonomy" id="59799"/>
    <lineage>
        <taxon>Eukaryota</taxon>
        <taxon>Discoba</taxon>
        <taxon>Euglenozoa</taxon>
        <taxon>Kinetoplastea</taxon>
        <taxon>Metakinetoplastina</taxon>
        <taxon>Trypanosomatida</taxon>
        <taxon>Trypanosomatidae</taxon>
        <taxon>Strigomonadinae</taxon>
        <taxon>Angomonas</taxon>
    </lineage>
</organism>
<keyword evidence="3" id="KW-0687">Ribonucleoprotein</keyword>
<dbReference type="Proteomes" id="UP000515908">
    <property type="component" value="Chromosome 15"/>
</dbReference>
<keyword evidence="7" id="KW-1185">Reference proteome</keyword>
<evidence type="ECO:0000256" key="2">
    <source>
        <dbReference type="ARBA" id="ARBA00022737"/>
    </source>
</evidence>
<evidence type="ECO:0000313" key="6">
    <source>
        <dbReference type="EMBL" id="CAD2219837.1"/>
    </source>
</evidence>
<dbReference type="InterPro" id="IPR015943">
    <property type="entry name" value="WD40/YVTN_repeat-like_dom_sf"/>
</dbReference>
<dbReference type="InterPro" id="IPR019775">
    <property type="entry name" value="WD40_repeat_CS"/>
</dbReference>
<gene>
    <name evidence="6" type="ORF">ADEAN_000735000</name>
</gene>
<dbReference type="InterPro" id="IPR001680">
    <property type="entry name" value="WD40_rpt"/>
</dbReference>
<keyword evidence="3" id="KW-0689">Ribosomal protein</keyword>